<keyword evidence="3" id="KW-0539">Nucleus</keyword>
<dbReference type="GO" id="GO:0030896">
    <property type="term" value="C:checkpoint clamp complex"/>
    <property type="evidence" value="ECO:0007669"/>
    <property type="project" value="InterPro"/>
</dbReference>
<evidence type="ECO:0000256" key="3">
    <source>
        <dbReference type="ARBA" id="ARBA00023242"/>
    </source>
</evidence>
<feature type="region of interest" description="Disordered" evidence="5">
    <location>
        <begin position="181"/>
        <end position="202"/>
    </location>
</feature>
<protein>
    <recommendedName>
        <fullName evidence="4">Checkpoint protein</fullName>
    </recommendedName>
</protein>
<evidence type="ECO:0000256" key="5">
    <source>
        <dbReference type="SAM" id="MobiDB-lite"/>
    </source>
</evidence>
<dbReference type="GO" id="GO:0006289">
    <property type="term" value="P:nucleotide-excision repair"/>
    <property type="evidence" value="ECO:0007669"/>
    <property type="project" value="TreeGrafter"/>
</dbReference>
<dbReference type="OrthoDB" id="337750at2759"/>
<dbReference type="GO" id="GO:0005730">
    <property type="term" value="C:nucleolus"/>
    <property type="evidence" value="ECO:0007669"/>
    <property type="project" value="InterPro"/>
</dbReference>
<proteinExistence type="inferred from homology"/>
<evidence type="ECO:0000313" key="6">
    <source>
        <dbReference type="EMBL" id="THH31214.1"/>
    </source>
</evidence>
<evidence type="ECO:0000256" key="1">
    <source>
        <dbReference type="ARBA" id="ARBA00004123"/>
    </source>
</evidence>
<dbReference type="EMBL" id="SGPM01000054">
    <property type="protein sequence ID" value="THH31214.1"/>
    <property type="molecule type" value="Genomic_DNA"/>
</dbReference>
<accession>A0A4S4MXP5</accession>
<dbReference type="GO" id="GO:0000724">
    <property type="term" value="P:double-strand break repair via homologous recombination"/>
    <property type="evidence" value="ECO:0007669"/>
    <property type="project" value="TreeGrafter"/>
</dbReference>
<gene>
    <name evidence="6" type="ORF">EUX98_g2979</name>
</gene>
<name>A0A4S4MXP5_9APHY</name>
<dbReference type="InterPro" id="IPR016580">
    <property type="entry name" value="HUS1"/>
</dbReference>
<evidence type="ECO:0000313" key="7">
    <source>
        <dbReference type="Proteomes" id="UP000308730"/>
    </source>
</evidence>
<dbReference type="Pfam" id="PF04005">
    <property type="entry name" value="Hus1"/>
    <property type="match status" value="1"/>
</dbReference>
<dbReference type="InterPro" id="IPR007150">
    <property type="entry name" value="HUS1/Mec3"/>
</dbReference>
<dbReference type="AlphaFoldDB" id="A0A4S4MXP5"/>
<evidence type="ECO:0000256" key="2">
    <source>
        <dbReference type="ARBA" id="ARBA00005563"/>
    </source>
</evidence>
<sequence length="265" mass="28597">MHIICSSDANEGGVQIWSQIKIEAIFTDYRIQSNANNQITVTVSSEALSAALRSAAAPATGGGASEADTVMKLAKKNDQAVMTFEILSTSRAGKRVRIEHDVRIDIMRPEDVDKLQEPMCPEPDVHILLPSLTKLRTVVHRLQPMSKVLAVRANASGQLQISVSTDAVKVDVAWSGLANPPMGRDVAASQEPEPPEEEEKDPTQLYGVLMKVTSFLKFLSSSSVSTTTIACICQNHAMILYVYIGEVADAGGVLTFYIPAIIDDG</sequence>
<dbReference type="Gene3D" id="3.70.10.10">
    <property type="match status" value="1"/>
</dbReference>
<organism evidence="6 7">
    <name type="scientific">Antrodiella citrinella</name>
    <dbReference type="NCBI Taxonomy" id="2447956"/>
    <lineage>
        <taxon>Eukaryota</taxon>
        <taxon>Fungi</taxon>
        <taxon>Dikarya</taxon>
        <taxon>Basidiomycota</taxon>
        <taxon>Agaricomycotina</taxon>
        <taxon>Agaricomycetes</taxon>
        <taxon>Polyporales</taxon>
        <taxon>Steccherinaceae</taxon>
        <taxon>Antrodiella</taxon>
    </lineage>
</organism>
<evidence type="ECO:0000256" key="4">
    <source>
        <dbReference type="PIRNR" id="PIRNR011312"/>
    </source>
</evidence>
<dbReference type="PANTHER" id="PTHR12900">
    <property type="entry name" value="MITOTIC AND DNA DAMAGE CHECKPOINT PROTEIN HUS1"/>
    <property type="match status" value="1"/>
</dbReference>
<comment type="caution">
    <text evidence="6">The sequence shown here is derived from an EMBL/GenBank/DDBJ whole genome shotgun (WGS) entry which is preliminary data.</text>
</comment>
<dbReference type="GO" id="GO:0031573">
    <property type="term" value="P:mitotic intra-S DNA damage checkpoint signaling"/>
    <property type="evidence" value="ECO:0007669"/>
    <property type="project" value="TreeGrafter"/>
</dbReference>
<dbReference type="PANTHER" id="PTHR12900:SF0">
    <property type="entry name" value="CHECKPOINT PROTEIN"/>
    <property type="match status" value="1"/>
</dbReference>
<dbReference type="GO" id="GO:0044778">
    <property type="term" value="P:meiotic DNA integrity checkpoint signaling"/>
    <property type="evidence" value="ECO:0007669"/>
    <property type="project" value="TreeGrafter"/>
</dbReference>
<reference evidence="6 7" key="1">
    <citation type="submission" date="2019-02" db="EMBL/GenBank/DDBJ databases">
        <title>Genome sequencing of the rare red list fungi Antrodiella citrinella (Flaviporus citrinellus).</title>
        <authorList>
            <person name="Buettner E."/>
            <person name="Kellner H."/>
        </authorList>
    </citation>
    <scope>NUCLEOTIDE SEQUENCE [LARGE SCALE GENOMIC DNA]</scope>
    <source>
        <strain evidence="6 7">DSM 108506</strain>
    </source>
</reference>
<comment type="similarity">
    <text evidence="2 4">Belongs to the HUS1 family.</text>
</comment>
<keyword evidence="7" id="KW-1185">Reference proteome</keyword>
<comment type="subcellular location">
    <subcellularLocation>
        <location evidence="1">Nucleus</location>
    </subcellularLocation>
</comment>
<dbReference type="Proteomes" id="UP000308730">
    <property type="component" value="Unassembled WGS sequence"/>
</dbReference>
<dbReference type="PIRSF" id="PIRSF011312">
    <property type="entry name" value="Cell_cycle_HUS1"/>
    <property type="match status" value="1"/>
</dbReference>
<dbReference type="GO" id="GO:0035861">
    <property type="term" value="C:site of double-strand break"/>
    <property type="evidence" value="ECO:0007669"/>
    <property type="project" value="TreeGrafter"/>
</dbReference>
<dbReference type="GO" id="GO:0033314">
    <property type="term" value="P:mitotic DNA replication checkpoint signaling"/>
    <property type="evidence" value="ECO:0007669"/>
    <property type="project" value="TreeGrafter"/>
</dbReference>
<dbReference type="GO" id="GO:0000723">
    <property type="term" value="P:telomere maintenance"/>
    <property type="evidence" value="ECO:0007669"/>
    <property type="project" value="TreeGrafter"/>
</dbReference>